<dbReference type="InterPro" id="IPR025736">
    <property type="entry name" value="PucR_C-HTH_dom"/>
</dbReference>
<reference evidence="3" key="1">
    <citation type="journal article" date="2021" name="PeerJ">
        <title>Extensive microbial diversity within the chicken gut microbiome revealed by metagenomics and culture.</title>
        <authorList>
            <person name="Gilroy R."/>
            <person name="Ravi A."/>
            <person name="Getino M."/>
            <person name="Pursley I."/>
            <person name="Horton D.L."/>
            <person name="Alikhan N.F."/>
            <person name="Baker D."/>
            <person name="Gharbi K."/>
            <person name="Hall N."/>
            <person name="Watson M."/>
            <person name="Adriaenssens E.M."/>
            <person name="Foster-Nyarko E."/>
            <person name="Jarju S."/>
            <person name="Secka A."/>
            <person name="Antonio M."/>
            <person name="Oren A."/>
            <person name="Chaudhuri R.R."/>
            <person name="La Ragione R."/>
            <person name="Hildebrand F."/>
            <person name="Pallen M.J."/>
        </authorList>
    </citation>
    <scope>NUCLEOTIDE SEQUENCE</scope>
    <source>
        <strain evidence="3">CHK178-16964</strain>
    </source>
</reference>
<organism evidence="3 4">
    <name type="scientific">Candidatus Lachnoclostridium stercoravium</name>
    <dbReference type="NCBI Taxonomy" id="2838633"/>
    <lineage>
        <taxon>Bacteria</taxon>
        <taxon>Bacillati</taxon>
        <taxon>Bacillota</taxon>
        <taxon>Clostridia</taxon>
        <taxon>Lachnospirales</taxon>
        <taxon>Lachnospiraceae</taxon>
    </lineage>
</organism>
<dbReference type="InterPro" id="IPR012914">
    <property type="entry name" value="PucR_dom"/>
</dbReference>
<dbReference type="InterPro" id="IPR051448">
    <property type="entry name" value="CdaR-like_regulators"/>
</dbReference>
<dbReference type="Pfam" id="PF07905">
    <property type="entry name" value="PucR"/>
    <property type="match status" value="1"/>
</dbReference>
<protein>
    <submittedName>
        <fullName evidence="3">PucR family transcriptional regulator ligand-binding domain-containing protein</fullName>
    </submittedName>
</protein>
<evidence type="ECO:0000259" key="1">
    <source>
        <dbReference type="Pfam" id="PF07905"/>
    </source>
</evidence>
<dbReference type="PANTHER" id="PTHR33744">
    <property type="entry name" value="CARBOHYDRATE DIACID REGULATOR"/>
    <property type="match status" value="1"/>
</dbReference>
<evidence type="ECO:0000259" key="2">
    <source>
        <dbReference type="Pfam" id="PF13556"/>
    </source>
</evidence>
<dbReference type="InterPro" id="IPR042070">
    <property type="entry name" value="PucR_C-HTH_sf"/>
</dbReference>
<feature type="domain" description="PucR C-terminal helix-turn-helix" evidence="2">
    <location>
        <begin position="482"/>
        <end position="539"/>
    </location>
</feature>
<dbReference type="Pfam" id="PF13556">
    <property type="entry name" value="HTH_30"/>
    <property type="match status" value="1"/>
</dbReference>
<reference evidence="3" key="2">
    <citation type="submission" date="2021-04" db="EMBL/GenBank/DDBJ databases">
        <authorList>
            <person name="Gilroy R."/>
        </authorList>
    </citation>
    <scope>NUCLEOTIDE SEQUENCE</scope>
    <source>
        <strain evidence="3">CHK178-16964</strain>
    </source>
</reference>
<dbReference type="AlphaFoldDB" id="A0A9D2HHG8"/>
<gene>
    <name evidence="3" type="ORF">IAA07_03130</name>
</gene>
<dbReference type="Gene3D" id="1.10.10.2840">
    <property type="entry name" value="PucR C-terminal helix-turn-helix domain"/>
    <property type="match status" value="1"/>
</dbReference>
<feature type="domain" description="Purine catabolism PurC-like" evidence="1">
    <location>
        <begin position="5"/>
        <end position="124"/>
    </location>
</feature>
<accession>A0A9D2HHG8</accession>
<proteinExistence type="predicted"/>
<evidence type="ECO:0000313" key="3">
    <source>
        <dbReference type="EMBL" id="HJA70559.1"/>
    </source>
</evidence>
<dbReference type="PANTHER" id="PTHR33744:SF1">
    <property type="entry name" value="DNA-BINDING TRANSCRIPTIONAL ACTIVATOR ADER"/>
    <property type="match status" value="1"/>
</dbReference>
<name>A0A9D2HHG8_9FIRM</name>
<sequence length="544" mass="62314">MTLNDALKLPSLALSEVMAGRSFLDREITGVMVLEALDVEKWSRPGEMILTSYFALQGLDEKELEEFIKKLCGCGISALAVKPERLLADIPACLIRFCEAFGLPLLRIPKDTKYETIILDILSPIINANAALLDKHYSIHQRLMKFALKEPSLDEILLELKRLISYDVSIFNPAKGMFVSTIPVEGSIRVIGKWPLPQTKYMNFTYFHNRILLGSSPVLASAELSSAEWTGVSIPNVENEDLELLIHNNGKALTNDDFMTVENFVFFLQMEFLKRHSVRQNLFLHANALVNELLQENLYSAEKVDEALERLRLNHFPRYQALALRLAFDEDSPMELESWRKDQSHRIFHSFLNRLKAAGYETAFEEKEDSLTLIVNFRPETPVLASSSVRDLFDAVRKNFQEFSFQYDIAVSNETTRFRLPDAGRQILEIQRLMRLFGSHGNVLSYDDLGIYKIFLTSDNLGHLSDFIPQKFQDFAGTYPDLANTLAVYLDSGQNLSETAKRLFLHAKTIHYRIRKIQDLLKFDFSDPEQVLQAQISFRLLKLL</sequence>
<comment type="caution">
    <text evidence="3">The sequence shown here is derived from an EMBL/GenBank/DDBJ whole genome shotgun (WGS) entry which is preliminary data.</text>
</comment>
<dbReference type="Proteomes" id="UP000823900">
    <property type="component" value="Unassembled WGS sequence"/>
</dbReference>
<dbReference type="EMBL" id="DWZA01000026">
    <property type="protein sequence ID" value="HJA70559.1"/>
    <property type="molecule type" value="Genomic_DNA"/>
</dbReference>
<evidence type="ECO:0000313" key="4">
    <source>
        <dbReference type="Proteomes" id="UP000823900"/>
    </source>
</evidence>